<protein>
    <submittedName>
        <fullName evidence="1">Uncharacterized protein</fullName>
    </submittedName>
</protein>
<dbReference type="Proteomes" id="UP001596222">
    <property type="component" value="Unassembled WGS sequence"/>
</dbReference>
<dbReference type="RefSeq" id="WP_382037976.1">
    <property type="nucleotide sequence ID" value="NZ_JBHSKJ010000003.1"/>
</dbReference>
<keyword evidence="2" id="KW-1185">Reference proteome</keyword>
<accession>A0ABV9ZV06</accession>
<name>A0ABV9ZV06_9ACTN</name>
<gene>
    <name evidence="1" type="ORF">ACFPP6_06120</name>
</gene>
<dbReference type="EMBL" id="JBHSKJ010000003">
    <property type="protein sequence ID" value="MFC5144261.1"/>
    <property type="molecule type" value="Genomic_DNA"/>
</dbReference>
<organism evidence="1 2">
    <name type="scientific">Streptomyces aureoversilis</name>
    <dbReference type="NCBI Taxonomy" id="67277"/>
    <lineage>
        <taxon>Bacteria</taxon>
        <taxon>Bacillati</taxon>
        <taxon>Actinomycetota</taxon>
        <taxon>Actinomycetes</taxon>
        <taxon>Kitasatosporales</taxon>
        <taxon>Streptomycetaceae</taxon>
        <taxon>Streptomyces</taxon>
    </lineage>
</organism>
<proteinExistence type="predicted"/>
<comment type="caution">
    <text evidence="1">The sequence shown here is derived from an EMBL/GenBank/DDBJ whole genome shotgun (WGS) entry which is preliminary data.</text>
</comment>
<evidence type="ECO:0000313" key="2">
    <source>
        <dbReference type="Proteomes" id="UP001596222"/>
    </source>
</evidence>
<reference evidence="2" key="1">
    <citation type="journal article" date="2019" name="Int. J. Syst. Evol. Microbiol.">
        <title>The Global Catalogue of Microorganisms (GCM) 10K type strain sequencing project: providing services to taxonomists for standard genome sequencing and annotation.</title>
        <authorList>
            <consortium name="The Broad Institute Genomics Platform"/>
            <consortium name="The Broad Institute Genome Sequencing Center for Infectious Disease"/>
            <person name="Wu L."/>
            <person name="Ma J."/>
        </authorList>
    </citation>
    <scope>NUCLEOTIDE SEQUENCE [LARGE SCALE GENOMIC DNA]</scope>
    <source>
        <strain evidence="2">CGMCC 4.1641</strain>
    </source>
</reference>
<sequence>MSYPHRIRLHDGATHAAQELVGYLHRYLTTACQHDAGPPHPELPPDAPVTCPACTTNCTS</sequence>
<evidence type="ECO:0000313" key="1">
    <source>
        <dbReference type="EMBL" id="MFC5144261.1"/>
    </source>
</evidence>